<comment type="caution">
    <text evidence="2">The sequence shown here is derived from an EMBL/GenBank/DDBJ whole genome shotgun (WGS) entry which is preliminary data.</text>
</comment>
<accession>A0ABD0UEI2</accession>
<proteinExistence type="predicted"/>
<keyword evidence="1" id="KW-0812">Transmembrane</keyword>
<dbReference type="EMBL" id="JANQDX010000017">
    <property type="protein sequence ID" value="KAL0908782.1"/>
    <property type="molecule type" value="Genomic_DNA"/>
</dbReference>
<keyword evidence="3" id="KW-1185">Reference proteome</keyword>
<evidence type="ECO:0008006" key="4">
    <source>
        <dbReference type="Google" id="ProtNLM"/>
    </source>
</evidence>
<evidence type="ECO:0000256" key="1">
    <source>
        <dbReference type="SAM" id="Phobius"/>
    </source>
</evidence>
<name>A0ABD0UEI2_DENTH</name>
<dbReference type="PANTHER" id="PTHR31286:SF179">
    <property type="entry name" value="RNASE H TYPE-1 DOMAIN-CONTAINING PROTEIN"/>
    <property type="match status" value="1"/>
</dbReference>
<keyword evidence="1" id="KW-1133">Transmembrane helix</keyword>
<sequence>MPGRSQFFASKSSSRFFRDALYGSSSSSSLSNLQISSHRGMPSLWILEEILALATPFEFALVGKFSSRKPSLGAIRKFFFNLKLNGDFSVTVLNPKHVLIKLLFKWSPSFDVEVESPIFLIWVSFPNLRPHLFSLRILHELGSMFGCPLKIDHATSSGSRPSVARVLVELDVTKTFLDKVWVGPRNFGYIQSVVMEAFPSYCFHCKSLGHSKFECHILHPHLAKAPIVVNKVNEIISELPIADANVHWHVSVLEPLVVPDVGIADGSVVIPVVVEDALNPPANVLVGVPGLADCSLVVSPTVVVNGFVSGDKPLEVFVGECDVNKVLSVESSKLGIPFETSPLTVLDSTLNAPEPVQFVDVSVSLISNDALKTHVASKLLDSPIDHTDWLYASSNSEDWVGDTSVDTLDDFHELYSLQMGHVVDKIISISAALLVWIVLLGVFFLARAMMWQVSTLIHDGLACWQPLLVSVSCEALLVLVVASAVWLSVFSSSGWSLPTFWVVAVDPPFTGSGWFINVLVYVNCLFLTFLAFMYYVVWSVAGLLNKPITEEELASVSTVPDR</sequence>
<keyword evidence="1" id="KW-0472">Membrane</keyword>
<feature type="transmembrane region" description="Helical" evidence="1">
    <location>
        <begin position="514"/>
        <end position="537"/>
    </location>
</feature>
<dbReference type="InterPro" id="IPR040256">
    <property type="entry name" value="At4g02000-like"/>
</dbReference>
<dbReference type="Proteomes" id="UP001552299">
    <property type="component" value="Unassembled WGS sequence"/>
</dbReference>
<organism evidence="2 3">
    <name type="scientific">Dendrobium thyrsiflorum</name>
    <name type="common">Pinecone-like raceme dendrobium</name>
    <name type="synonym">Orchid</name>
    <dbReference type="NCBI Taxonomy" id="117978"/>
    <lineage>
        <taxon>Eukaryota</taxon>
        <taxon>Viridiplantae</taxon>
        <taxon>Streptophyta</taxon>
        <taxon>Embryophyta</taxon>
        <taxon>Tracheophyta</taxon>
        <taxon>Spermatophyta</taxon>
        <taxon>Magnoliopsida</taxon>
        <taxon>Liliopsida</taxon>
        <taxon>Asparagales</taxon>
        <taxon>Orchidaceae</taxon>
        <taxon>Epidendroideae</taxon>
        <taxon>Malaxideae</taxon>
        <taxon>Dendrobiinae</taxon>
        <taxon>Dendrobium</taxon>
    </lineage>
</organism>
<gene>
    <name evidence="2" type="ORF">M5K25_023291</name>
</gene>
<dbReference type="AlphaFoldDB" id="A0ABD0UEI2"/>
<reference evidence="2 3" key="1">
    <citation type="journal article" date="2024" name="Plant Biotechnol. J.">
        <title>Dendrobium thyrsiflorum genome and its molecular insights into genes involved in important horticultural traits.</title>
        <authorList>
            <person name="Chen B."/>
            <person name="Wang J.Y."/>
            <person name="Zheng P.J."/>
            <person name="Li K.L."/>
            <person name="Liang Y.M."/>
            <person name="Chen X.F."/>
            <person name="Zhang C."/>
            <person name="Zhao X."/>
            <person name="He X."/>
            <person name="Zhang G.Q."/>
            <person name="Liu Z.J."/>
            <person name="Xu Q."/>
        </authorList>
    </citation>
    <scope>NUCLEOTIDE SEQUENCE [LARGE SCALE GENOMIC DNA]</scope>
    <source>
        <strain evidence="2">GZMU011</strain>
    </source>
</reference>
<protein>
    <recommendedName>
        <fullName evidence="4">DUF4283 domain-containing protein</fullName>
    </recommendedName>
</protein>
<dbReference type="PANTHER" id="PTHR31286">
    <property type="entry name" value="GLYCINE-RICH CELL WALL STRUCTURAL PROTEIN 1.8-LIKE"/>
    <property type="match status" value="1"/>
</dbReference>
<evidence type="ECO:0000313" key="3">
    <source>
        <dbReference type="Proteomes" id="UP001552299"/>
    </source>
</evidence>
<feature type="transmembrane region" description="Helical" evidence="1">
    <location>
        <begin position="467"/>
        <end position="489"/>
    </location>
</feature>
<feature type="transmembrane region" description="Helical" evidence="1">
    <location>
        <begin position="426"/>
        <end position="446"/>
    </location>
</feature>
<evidence type="ECO:0000313" key="2">
    <source>
        <dbReference type="EMBL" id="KAL0908782.1"/>
    </source>
</evidence>